<organism evidence="1 2">
    <name type="scientific">Candidatus Epulonipiscium fishelsonii</name>
    <dbReference type="NCBI Taxonomy" id="77094"/>
    <lineage>
        <taxon>Bacteria</taxon>
        <taxon>Bacillati</taxon>
        <taxon>Bacillota</taxon>
        <taxon>Clostridia</taxon>
        <taxon>Lachnospirales</taxon>
        <taxon>Lachnospiraceae</taxon>
        <taxon>Candidatus Epulonipiscium</taxon>
    </lineage>
</organism>
<evidence type="ECO:0000313" key="1">
    <source>
        <dbReference type="EMBL" id="ONI39131.1"/>
    </source>
</evidence>
<comment type="caution">
    <text evidence="1">The sequence shown here is derived from an EMBL/GenBank/DDBJ whole genome shotgun (WGS) entry which is preliminary data.</text>
</comment>
<keyword evidence="2" id="KW-1185">Reference proteome</keyword>
<name>A0ACC8X9Q6_9FIRM</name>
<reference evidence="1" key="1">
    <citation type="submission" date="2016-08" db="EMBL/GenBank/DDBJ databases">
        <authorList>
            <person name="Ngugi D.K."/>
            <person name="Miyake S."/>
            <person name="Stingl U."/>
        </authorList>
    </citation>
    <scope>NUCLEOTIDE SEQUENCE</scope>
    <source>
        <strain evidence="1">SCG-D08WGA-EpuloA1</strain>
    </source>
</reference>
<dbReference type="Proteomes" id="UP000188637">
    <property type="component" value="Unassembled WGS sequence"/>
</dbReference>
<dbReference type="EMBL" id="LJHD01000271">
    <property type="protein sequence ID" value="ONI39131.1"/>
    <property type="molecule type" value="Genomic_DNA"/>
</dbReference>
<proteinExistence type="predicted"/>
<accession>A0ACC8X9Q6</accession>
<sequence length="256" mass="29333">MEKKKFDEQIKNAFMMDTNNLELNDNLFNKIKMDIYNEENKTNIRGDIKMKKKLITGVLCLSIVSATVIGASYAWNAESHTITQNITTLPNVEDIESDYGFTPKVVDKFSNGFNFSSYRITSENISKDDDQINFNGLNLEYEKDNDMLHLSIEPIPAQFVNNSDAELIETINDINIYYLEQVYKVVPEGYVLTPEDEKQQRNGDLMISFGSVEETIESFQYMSWYEDGNLYSLLGFDCNISASEMVGMAEELINVK</sequence>
<gene>
    <name evidence="1" type="ORF">AN640_01975</name>
</gene>
<evidence type="ECO:0000313" key="2">
    <source>
        <dbReference type="Proteomes" id="UP000188637"/>
    </source>
</evidence>
<protein>
    <submittedName>
        <fullName evidence="1">Uncharacterized protein</fullName>
    </submittedName>
</protein>